<dbReference type="eggNOG" id="COG0464">
    <property type="taxonomic scope" value="Bacteria"/>
</dbReference>
<feature type="compositionally biased region" description="Low complexity" evidence="1">
    <location>
        <begin position="387"/>
        <end position="401"/>
    </location>
</feature>
<dbReference type="InterPro" id="IPR022081">
    <property type="entry name" value="DUF3631"/>
</dbReference>
<evidence type="ECO:0000256" key="1">
    <source>
        <dbReference type="SAM" id="MobiDB-lite"/>
    </source>
</evidence>
<dbReference type="AlphaFoldDB" id="A0A064CER3"/>
<name>A0A064CER3_9MYCO</name>
<proteinExistence type="predicted"/>
<accession>A0A064CER3</accession>
<dbReference type="EMBL" id="JALN02000001">
    <property type="protein sequence ID" value="KDE98181.1"/>
    <property type="molecule type" value="Genomic_DNA"/>
</dbReference>
<dbReference type="RefSeq" id="WP_051659875.1">
    <property type="nucleotide sequence ID" value="NZ_JALN02000001.1"/>
</dbReference>
<evidence type="ECO:0000313" key="3">
    <source>
        <dbReference type="EMBL" id="KDE98181.1"/>
    </source>
</evidence>
<evidence type="ECO:0000259" key="2">
    <source>
        <dbReference type="Pfam" id="PF12307"/>
    </source>
</evidence>
<dbReference type="OrthoDB" id="3261135at2"/>
<comment type="caution">
    <text evidence="3">The sequence shown here is derived from an EMBL/GenBank/DDBJ whole genome shotgun (WGS) entry which is preliminary data.</text>
</comment>
<dbReference type="Proteomes" id="UP000022835">
    <property type="component" value="Unassembled WGS sequence"/>
</dbReference>
<dbReference type="STRING" id="1440774.Y900_004295"/>
<organism evidence="3 4">
    <name type="scientific">Mycolicibacterium aromaticivorans JS19b1 = JCM 16368</name>
    <dbReference type="NCBI Taxonomy" id="1440774"/>
    <lineage>
        <taxon>Bacteria</taxon>
        <taxon>Bacillati</taxon>
        <taxon>Actinomycetota</taxon>
        <taxon>Actinomycetes</taxon>
        <taxon>Mycobacteriales</taxon>
        <taxon>Mycobacteriaceae</taxon>
        <taxon>Mycolicibacterium</taxon>
    </lineage>
</organism>
<protein>
    <recommendedName>
        <fullName evidence="2">DUF3631 domain-containing protein</fullName>
    </recommendedName>
</protein>
<gene>
    <name evidence="3" type="ORF">Y900_004295</name>
</gene>
<keyword evidence="4" id="KW-1185">Reference proteome</keyword>
<sequence>MTEDLSGAHLLDELVTWFGRFISVTDHDDLRLLALWTVHTHLVVELYTTPRLAIDSIVPESGKTTVLDHLERLCHRPIKVASLSSPALLQRMLEQEMRTILLDEIDRSLRPDKTGVEDLLAILNSGYRRGATRPVLVPAKGGGWDSREMPTYAPVAMAGNNPNLPADTASRQIRVLLMPDIDGTVEESDWENLEDDAIALRERIAEWAATMRDKVKGLDVPLPNGCISRSKERWRPLARIAAAAGGDWPAITHKLIETNIAQDAAEREAGLKTLPPGMVMMIDLHAVWPNGQVFVATRELVPKLILHNPDYWGAGSPYGKPLNETRLGRLVTQATKLTSIRPDTRGPRGYSRSAMEPVWHQLGVGRIQPGSPGVPGKPGAQHSPTISASTGSSGLSGLYATPTGREPTPLGPAVHILPAGPGHCPECGCHASTQGHREGCAAECARVFGVIERRIAKYGPQLWSDIQRSPQGKDRSILAANWAGWLAAGRIVELDGDLPRFTINEHRS</sequence>
<dbReference type="Pfam" id="PF12307">
    <property type="entry name" value="DUF3631"/>
    <property type="match status" value="1"/>
</dbReference>
<reference evidence="3" key="1">
    <citation type="submission" date="2014-05" db="EMBL/GenBank/DDBJ databases">
        <title>Genome sequence of Mycobacterium aromaticivorans strain JS19b1T (= DSM 45407T).</title>
        <authorList>
            <person name="Kwak Y."/>
            <person name="Park G.-S."/>
            <person name="Li Q.X."/>
            <person name="Lee S.-E."/>
            <person name="Shin J.-H."/>
        </authorList>
    </citation>
    <scope>NUCLEOTIDE SEQUENCE [LARGE SCALE GENOMIC DNA]</scope>
    <source>
        <strain evidence="3">JS19b1</strain>
    </source>
</reference>
<evidence type="ECO:0000313" key="4">
    <source>
        <dbReference type="Proteomes" id="UP000022835"/>
    </source>
</evidence>
<feature type="domain" description="DUF3631" evidence="2">
    <location>
        <begin position="191"/>
        <end position="360"/>
    </location>
</feature>
<feature type="region of interest" description="Disordered" evidence="1">
    <location>
        <begin position="368"/>
        <end position="414"/>
    </location>
</feature>